<name>A0A4Z2BC52_9TELE</name>
<dbReference type="AlphaFoldDB" id="A0A4Z2BC52"/>
<keyword evidence="4" id="KW-1185">Reference proteome</keyword>
<feature type="region of interest" description="Disordered" evidence="1">
    <location>
        <begin position="82"/>
        <end position="109"/>
    </location>
</feature>
<accession>A0A4Z2BC52</accession>
<evidence type="ECO:0000256" key="1">
    <source>
        <dbReference type="SAM" id="MobiDB-lite"/>
    </source>
</evidence>
<feature type="region of interest" description="Disordered" evidence="1">
    <location>
        <begin position="1"/>
        <end position="32"/>
    </location>
</feature>
<proteinExistence type="predicted"/>
<feature type="transmembrane region" description="Helical" evidence="2">
    <location>
        <begin position="46"/>
        <end position="72"/>
    </location>
</feature>
<dbReference type="EMBL" id="SWLE01000017">
    <property type="protein sequence ID" value="TNM89923.1"/>
    <property type="molecule type" value="Genomic_DNA"/>
</dbReference>
<sequence>MVEQKELPMSSDNGEDPYIAVPSQTQPEANGVIRGSYQKPDQLVPVTLLAIAVILAFAMGAIFSGIIVYCVCDHRRRDVDMTGRKEKESHHPPRPPGLHEQRDQTDRPV</sequence>
<keyword evidence="2" id="KW-0472">Membrane</keyword>
<reference evidence="3 4" key="1">
    <citation type="submission" date="2019-04" db="EMBL/GenBank/DDBJ databases">
        <title>The sequence and de novo assembly of Takifugu bimaculatus genome using PacBio and Hi-C technologies.</title>
        <authorList>
            <person name="Xu P."/>
            <person name="Liu B."/>
            <person name="Zhou Z."/>
        </authorList>
    </citation>
    <scope>NUCLEOTIDE SEQUENCE [LARGE SCALE GENOMIC DNA]</scope>
    <source>
        <strain evidence="3">TB-2018</strain>
        <tissue evidence="3">Muscle</tissue>
    </source>
</reference>
<gene>
    <name evidence="3" type="ORF">fugu_004157</name>
</gene>
<comment type="caution">
    <text evidence="3">The sequence shown here is derived from an EMBL/GenBank/DDBJ whole genome shotgun (WGS) entry which is preliminary data.</text>
</comment>
<organism evidence="3 4">
    <name type="scientific">Takifugu bimaculatus</name>
    <dbReference type="NCBI Taxonomy" id="433685"/>
    <lineage>
        <taxon>Eukaryota</taxon>
        <taxon>Metazoa</taxon>
        <taxon>Chordata</taxon>
        <taxon>Craniata</taxon>
        <taxon>Vertebrata</taxon>
        <taxon>Euteleostomi</taxon>
        <taxon>Actinopterygii</taxon>
        <taxon>Neopterygii</taxon>
        <taxon>Teleostei</taxon>
        <taxon>Neoteleostei</taxon>
        <taxon>Acanthomorphata</taxon>
        <taxon>Eupercaria</taxon>
        <taxon>Tetraodontiformes</taxon>
        <taxon>Tetradontoidea</taxon>
        <taxon>Tetraodontidae</taxon>
        <taxon>Takifugu</taxon>
    </lineage>
</organism>
<keyword evidence="2" id="KW-1133">Transmembrane helix</keyword>
<dbReference type="Proteomes" id="UP000516260">
    <property type="component" value="Chromosome 4"/>
</dbReference>
<evidence type="ECO:0000313" key="4">
    <source>
        <dbReference type="Proteomes" id="UP000516260"/>
    </source>
</evidence>
<evidence type="ECO:0000256" key="2">
    <source>
        <dbReference type="SAM" id="Phobius"/>
    </source>
</evidence>
<evidence type="ECO:0000313" key="3">
    <source>
        <dbReference type="EMBL" id="TNM89923.1"/>
    </source>
</evidence>
<protein>
    <submittedName>
        <fullName evidence="3">Uncharacterized protein</fullName>
    </submittedName>
</protein>
<keyword evidence="2" id="KW-0812">Transmembrane</keyword>